<accession>A0ABV8TUV9</accession>
<feature type="domain" description="Fe/B12 periplasmic-binding" evidence="6">
    <location>
        <begin position="55"/>
        <end position="332"/>
    </location>
</feature>
<dbReference type="EMBL" id="JBHSDK010000005">
    <property type="protein sequence ID" value="MFC4334356.1"/>
    <property type="molecule type" value="Genomic_DNA"/>
</dbReference>
<comment type="subcellular location">
    <subcellularLocation>
        <location evidence="1">Cell envelope</location>
    </subcellularLocation>
</comment>
<comment type="similarity">
    <text evidence="2">Belongs to the bacterial solute-binding protein 8 family.</text>
</comment>
<sequence length="332" mass="35350">MPIDFHPTMSTSRRRLLGTAVAIGAATALAACGEETSEGGSQGASQWAYTDGRDRKVELPGAPESIVAFTGLAAALHDYGIGVDAVFGPTVKADGSPDLQAGRLDVDGLTIIGNALGEFDEEAYVGLEPDVLISHFYAGFDLWFVPEEHLKTVESNAPTIGIEVSGGDLTEIIARHTDLAKALGADLDGDEAKDAQARYNSAAETLSAAKKPPKVLACTAIKDYFYVGDHTWFPDLQTAAALGVEFVEPETDETGYWETLSWENVGKYEADVILLDVRTQSLQQDAMAEFPTWKVLPAVQAGKVFSWNPEPVYSPLGGAEALELIAEAVKSA</sequence>
<comment type="caution">
    <text evidence="7">The sequence shown here is derived from an EMBL/GenBank/DDBJ whole genome shotgun (WGS) entry which is preliminary data.</text>
</comment>
<protein>
    <submittedName>
        <fullName evidence="7">ABC transporter substrate-binding protein</fullName>
    </submittedName>
</protein>
<dbReference type="PANTHER" id="PTHR30532">
    <property type="entry name" value="IRON III DICITRATE-BINDING PERIPLASMIC PROTEIN"/>
    <property type="match status" value="1"/>
</dbReference>
<dbReference type="Gene3D" id="3.40.50.1980">
    <property type="entry name" value="Nitrogenase molybdenum iron protein domain"/>
    <property type="match status" value="2"/>
</dbReference>
<keyword evidence="8" id="KW-1185">Reference proteome</keyword>
<dbReference type="RefSeq" id="WP_380618096.1">
    <property type="nucleotide sequence ID" value="NZ_JBHSDK010000005.1"/>
</dbReference>
<feature type="chain" id="PRO_5045849222" evidence="5">
    <location>
        <begin position="31"/>
        <end position="332"/>
    </location>
</feature>
<organism evidence="7 8">
    <name type="scientific">Salininema proteolyticum</name>
    <dbReference type="NCBI Taxonomy" id="1607685"/>
    <lineage>
        <taxon>Bacteria</taxon>
        <taxon>Bacillati</taxon>
        <taxon>Actinomycetota</taxon>
        <taxon>Actinomycetes</taxon>
        <taxon>Glycomycetales</taxon>
        <taxon>Glycomycetaceae</taxon>
        <taxon>Salininema</taxon>
    </lineage>
</organism>
<dbReference type="PROSITE" id="PS50983">
    <property type="entry name" value="FE_B12_PBP"/>
    <property type="match status" value="1"/>
</dbReference>
<evidence type="ECO:0000256" key="2">
    <source>
        <dbReference type="ARBA" id="ARBA00008814"/>
    </source>
</evidence>
<dbReference type="InterPro" id="IPR051313">
    <property type="entry name" value="Bact_iron-sidero_bind"/>
</dbReference>
<evidence type="ECO:0000256" key="1">
    <source>
        <dbReference type="ARBA" id="ARBA00004196"/>
    </source>
</evidence>
<reference evidence="8" key="1">
    <citation type="journal article" date="2019" name="Int. J. Syst. Evol. Microbiol.">
        <title>The Global Catalogue of Microorganisms (GCM) 10K type strain sequencing project: providing services to taxonomists for standard genome sequencing and annotation.</title>
        <authorList>
            <consortium name="The Broad Institute Genomics Platform"/>
            <consortium name="The Broad Institute Genome Sequencing Center for Infectious Disease"/>
            <person name="Wu L."/>
            <person name="Ma J."/>
        </authorList>
    </citation>
    <scope>NUCLEOTIDE SEQUENCE [LARGE SCALE GENOMIC DNA]</scope>
    <source>
        <strain evidence="8">IBRC-M 10908</strain>
    </source>
</reference>
<dbReference type="Proteomes" id="UP001595823">
    <property type="component" value="Unassembled WGS sequence"/>
</dbReference>
<evidence type="ECO:0000313" key="8">
    <source>
        <dbReference type="Proteomes" id="UP001595823"/>
    </source>
</evidence>
<dbReference type="SUPFAM" id="SSF53807">
    <property type="entry name" value="Helical backbone' metal receptor"/>
    <property type="match status" value="1"/>
</dbReference>
<proteinExistence type="inferred from homology"/>
<gene>
    <name evidence="7" type="ORF">ACFPET_03995</name>
</gene>
<evidence type="ECO:0000256" key="5">
    <source>
        <dbReference type="SAM" id="SignalP"/>
    </source>
</evidence>
<dbReference type="InterPro" id="IPR006311">
    <property type="entry name" value="TAT_signal"/>
</dbReference>
<evidence type="ECO:0000259" key="6">
    <source>
        <dbReference type="PROSITE" id="PS50983"/>
    </source>
</evidence>
<keyword evidence="3" id="KW-0813">Transport</keyword>
<name>A0ABV8TUV9_9ACTN</name>
<feature type="signal peptide" evidence="5">
    <location>
        <begin position="1"/>
        <end position="30"/>
    </location>
</feature>
<dbReference type="Pfam" id="PF01497">
    <property type="entry name" value="Peripla_BP_2"/>
    <property type="match status" value="1"/>
</dbReference>
<evidence type="ECO:0000313" key="7">
    <source>
        <dbReference type="EMBL" id="MFC4334356.1"/>
    </source>
</evidence>
<dbReference type="InterPro" id="IPR002491">
    <property type="entry name" value="ABC_transptr_periplasmic_BD"/>
</dbReference>
<dbReference type="PROSITE" id="PS51318">
    <property type="entry name" value="TAT"/>
    <property type="match status" value="1"/>
</dbReference>
<evidence type="ECO:0000256" key="3">
    <source>
        <dbReference type="ARBA" id="ARBA00022448"/>
    </source>
</evidence>
<evidence type="ECO:0000256" key="4">
    <source>
        <dbReference type="ARBA" id="ARBA00022729"/>
    </source>
</evidence>
<dbReference type="PANTHER" id="PTHR30532:SF24">
    <property type="entry name" value="FERRIC ENTEROBACTIN-BINDING PERIPLASMIC PROTEIN FEPB"/>
    <property type="match status" value="1"/>
</dbReference>
<keyword evidence="4 5" id="KW-0732">Signal</keyword>